<dbReference type="InterPro" id="IPR029787">
    <property type="entry name" value="Nucleotide_cyclase"/>
</dbReference>
<dbReference type="CDD" id="cd01949">
    <property type="entry name" value="GGDEF"/>
    <property type="match status" value="1"/>
</dbReference>
<dbReference type="InterPro" id="IPR035965">
    <property type="entry name" value="PAS-like_dom_sf"/>
</dbReference>
<accession>A0A377Q723</accession>
<dbReference type="NCBIfam" id="TIGR00254">
    <property type="entry name" value="GGDEF"/>
    <property type="match status" value="1"/>
</dbReference>
<dbReference type="InterPro" id="IPR050469">
    <property type="entry name" value="Diguanylate_Cyclase"/>
</dbReference>
<dbReference type="EMBL" id="SMBT01000003">
    <property type="protein sequence ID" value="TCU88863.1"/>
    <property type="molecule type" value="Genomic_DNA"/>
</dbReference>
<dbReference type="EMBL" id="UGHR01000001">
    <property type="protein sequence ID" value="STQ91064.1"/>
    <property type="molecule type" value="Genomic_DNA"/>
</dbReference>
<dbReference type="Gene3D" id="3.30.70.270">
    <property type="match status" value="1"/>
</dbReference>
<dbReference type="Pfam" id="PF00989">
    <property type="entry name" value="PAS"/>
    <property type="match status" value="1"/>
</dbReference>
<dbReference type="PANTHER" id="PTHR45138:SF9">
    <property type="entry name" value="DIGUANYLATE CYCLASE DGCM-RELATED"/>
    <property type="match status" value="1"/>
</dbReference>
<dbReference type="Gene3D" id="3.30.450.20">
    <property type="entry name" value="PAS domain"/>
    <property type="match status" value="1"/>
</dbReference>
<dbReference type="EC" id="2.7.7.65" evidence="1"/>
<dbReference type="InterPro" id="IPR000014">
    <property type="entry name" value="PAS"/>
</dbReference>
<dbReference type="InterPro" id="IPR000160">
    <property type="entry name" value="GGDEF_dom"/>
</dbReference>
<dbReference type="SUPFAM" id="SSF55073">
    <property type="entry name" value="Nucleotide cyclase"/>
    <property type="match status" value="1"/>
</dbReference>
<proteinExistence type="predicted"/>
<keyword evidence="5" id="KW-0378">Hydrolase</keyword>
<dbReference type="OrthoDB" id="9813903at2"/>
<dbReference type="InterPro" id="IPR013767">
    <property type="entry name" value="PAS_fold"/>
</dbReference>
<dbReference type="GO" id="GO:0006355">
    <property type="term" value="P:regulation of DNA-templated transcription"/>
    <property type="evidence" value="ECO:0007669"/>
    <property type="project" value="InterPro"/>
</dbReference>
<dbReference type="NCBIfam" id="TIGR00229">
    <property type="entry name" value="sensory_box"/>
    <property type="match status" value="1"/>
</dbReference>
<keyword evidence="8" id="KW-1185">Reference proteome</keyword>
<dbReference type="AlphaFoldDB" id="A0A377Q723"/>
<reference evidence="6 8" key="2">
    <citation type="submission" date="2019-03" db="EMBL/GenBank/DDBJ databases">
        <title>Genomic Encyclopedia of Type Strains, Phase IV (KMG-IV): sequencing the most valuable type-strain genomes for metagenomic binning, comparative biology and taxonomic classification.</title>
        <authorList>
            <person name="Goeker M."/>
        </authorList>
    </citation>
    <scope>NUCLEOTIDE SEQUENCE [LARGE SCALE GENOMIC DNA]</scope>
    <source>
        <strain evidence="6 8">DSM 3764</strain>
    </source>
</reference>
<evidence type="ECO:0000313" key="6">
    <source>
        <dbReference type="EMBL" id="TCU88863.1"/>
    </source>
</evidence>
<evidence type="ECO:0000313" key="8">
    <source>
        <dbReference type="Proteomes" id="UP000295794"/>
    </source>
</evidence>
<dbReference type="PROSITE" id="PS50112">
    <property type="entry name" value="PAS"/>
    <property type="match status" value="1"/>
</dbReference>
<comment type="catalytic activity">
    <reaction evidence="2">
        <text>2 GTP = 3',3'-c-di-GMP + 2 diphosphate</text>
        <dbReference type="Rhea" id="RHEA:24898"/>
        <dbReference type="ChEBI" id="CHEBI:33019"/>
        <dbReference type="ChEBI" id="CHEBI:37565"/>
        <dbReference type="ChEBI" id="CHEBI:58805"/>
        <dbReference type="EC" id="2.7.7.65"/>
    </reaction>
</comment>
<dbReference type="SUPFAM" id="SSF55785">
    <property type="entry name" value="PYP-like sensor domain (PAS domain)"/>
    <property type="match status" value="1"/>
</dbReference>
<evidence type="ECO:0000259" key="4">
    <source>
        <dbReference type="PROSITE" id="PS50887"/>
    </source>
</evidence>
<dbReference type="PANTHER" id="PTHR45138">
    <property type="entry name" value="REGULATORY COMPONENTS OF SENSORY TRANSDUCTION SYSTEM"/>
    <property type="match status" value="1"/>
</dbReference>
<gene>
    <name evidence="5" type="primary">gmr_4</name>
    <name evidence="6" type="ORF">EV682_103447</name>
    <name evidence="5" type="ORF">NCTC11159_02136</name>
</gene>
<sequence length="317" mass="35971">MQQRLCDFIVNEVGVGVFSLDKNHRILLWNRFMAQHSGISAEQAIGANLFELFPELPQKWLSKKIESVFVLKNFAFTSWEQRPYLFKFSHNRPITGGMDFMQQNTTFMPVRNDSGEVDAVTVNLFDVTDNAIAQNLLQEAMGKLEEFSNRDGLTGIYNRRYLDMRFTQELERMSRYQAAFFTVILFDLDRFKQVNDQYGHIAGDEVLRVVSSRVLTTLRDTDVFGRYGGEEFLLLLPQTDLAGAEIAAERIREILCSSPVQVGETYIQISASLGLSACHSGCSDPQSVIEEADLALYASKQNGRNRVTVFSADLRES</sequence>
<dbReference type="FunFam" id="3.30.70.270:FF:000001">
    <property type="entry name" value="Diguanylate cyclase domain protein"/>
    <property type="match status" value="1"/>
</dbReference>
<evidence type="ECO:0000256" key="2">
    <source>
        <dbReference type="ARBA" id="ARBA00034247"/>
    </source>
</evidence>
<dbReference type="PROSITE" id="PS50887">
    <property type="entry name" value="GGDEF"/>
    <property type="match status" value="1"/>
</dbReference>
<organism evidence="5 7">
    <name type="scientific">Iodobacter fluviatilis</name>
    <dbReference type="NCBI Taxonomy" id="537"/>
    <lineage>
        <taxon>Bacteria</taxon>
        <taxon>Pseudomonadati</taxon>
        <taxon>Pseudomonadota</taxon>
        <taxon>Betaproteobacteria</taxon>
        <taxon>Neisseriales</taxon>
        <taxon>Chitinibacteraceae</taxon>
        <taxon>Iodobacter</taxon>
    </lineage>
</organism>
<feature type="domain" description="GGDEF" evidence="4">
    <location>
        <begin position="179"/>
        <end position="312"/>
    </location>
</feature>
<feature type="domain" description="PAS" evidence="3">
    <location>
        <begin position="9"/>
        <end position="53"/>
    </location>
</feature>
<evidence type="ECO:0000256" key="1">
    <source>
        <dbReference type="ARBA" id="ARBA00012528"/>
    </source>
</evidence>
<dbReference type="GO" id="GO:0052621">
    <property type="term" value="F:diguanylate cyclase activity"/>
    <property type="evidence" value="ECO:0007669"/>
    <property type="project" value="UniProtKB-EC"/>
</dbReference>
<dbReference type="SMART" id="SM00267">
    <property type="entry name" value="GGDEF"/>
    <property type="match status" value="1"/>
</dbReference>
<evidence type="ECO:0000313" key="5">
    <source>
        <dbReference type="EMBL" id="STQ91064.1"/>
    </source>
</evidence>
<dbReference type="SMART" id="SM00091">
    <property type="entry name" value="PAS"/>
    <property type="match status" value="1"/>
</dbReference>
<reference evidence="5 7" key="1">
    <citation type="submission" date="2018-06" db="EMBL/GenBank/DDBJ databases">
        <authorList>
            <consortium name="Pathogen Informatics"/>
            <person name="Doyle S."/>
        </authorList>
    </citation>
    <scope>NUCLEOTIDE SEQUENCE [LARGE SCALE GENOMIC DNA]</scope>
    <source>
        <strain evidence="5 7">NCTC11159</strain>
    </source>
</reference>
<dbReference type="CDD" id="cd00130">
    <property type="entry name" value="PAS"/>
    <property type="match status" value="1"/>
</dbReference>
<dbReference type="InterPro" id="IPR043128">
    <property type="entry name" value="Rev_trsase/Diguanyl_cyclase"/>
</dbReference>
<dbReference type="Proteomes" id="UP000295794">
    <property type="component" value="Unassembled WGS sequence"/>
</dbReference>
<evidence type="ECO:0000313" key="7">
    <source>
        <dbReference type="Proteomes" id="UP000255108"/>
    </source>
</evidence>
<dbReference type="Proteomes" id="UP000255108">
    <property type="component" value="Unassembled WGS sequence"/>
</dbReference>
<protein>
    <recommendedName>
        <fullName evidence="1">diguanylate cyclase</fullName>
        <ecNumber evidence="1">2.7.7.65</ecNumber>
    </recommendedName>
</protein>
<evidence type="ECO:0000259" key="3">
    <source>
        <dbReference type="PROSITE" id="PS50112"/>
    </source>
</evidence>
<dbReference type="RefSeq" id="WP_115227318.1">
    <property type="nucleotide sequence ID" value="NZ_CAWOLO010000003.1"/>
</dbReference>
<dbReference type="GO" id="GO:0016787">
    <property type="term" value="F:hydrolase activity"/>
    <property type="evidence" value="ECO:0007669"/>
    <property type="project" value="UniProtKB-KW"/>
</dbReference>
<name>A0A377Q723_9NEIS</name>
<dbReference type="Pfam" id="PF00990">
    <property type="entry name" value="GGDEF"/>
    <property type="match status" value="1"/>
</dbReference>